<dbReference type="EMBL" id="MN045233">
    <property type="protein sequence ID" value="QFG01727.1"/>
    <property type="molecule type" value="Viral_cRNA"/>
</dbReference>
<organism evidence="2 3">
    <name type="scientific">Jeremy Point nyavirus</name>
    <dbReference type="NCBI Taxonomy" id="2652327"/>
    <lineage>
        <taxon>Viruses</taxon>
        <taxon>Riboviria</taxon>
        <taxon>Orthornavirae</taxon>
        <taxon>Negarnaviricota</taxon>
        <taxon>Haploviricotina</taxon>
        <taxon>Monjiviricetes</taxon>
        <taxon>Mononegavirales</taxon>
        <taxon>Nyamiviridae</taxon>
        <taxon>Nyavirus</taxon>
        <taxon>Nyavirus somateriae</taxon>
    </lineage>
</organism>
<reference evidence="2" key="1">
    <citation type="submission" date="2019-06" db="EMBL/GenBank/DDBJ databases">
        <title>A rare and unique case of the capture and subsequent duplication and divergent evolution of a vertebrate ELR+ CXC chemokine in Jeremy Point virus, a novel nyavirus.</title>
        <authorList>
            <person name="Sebastian A.L."/>
            <person name="Feng K.H."/>
            <person name="Grenier J.K."/>
            <person name="Allison A.B."/>
        </authorList>
    </citation>
    <scope>NUCLEOTIDE SEQUENCE</scope>
    <source>
        <strain evidence="2">13-143</strain>
    </source>
</reference>
<gene>
    <name evidence="2" type="primary">ORF 2</name>
</gene>
<feature type="compositionally biased region" description="Basic and acidic residues" evidence="1">
    <location>
        <begin position="28"/>
        <end position="39"/>
    </location>
</feature>
<feature type="compositionally biased region" description="Basic and acidic residues" evidence="1">
    <location>
        <begin position="74"/>
        <end position="89"/>
    </location>
</feature>
<evidence type="ECO:0000313" key="2">
    <source>
        <dbReference type="EMBL" id="QFG01727.1"/>
    </source>
</evidence>
<sequence length="180" mass="20786">MMANIIQHHEQCSDKRGEEKPTQGQTTERADSHQPEAKAHRNTRGGSAPRGSPEESQPKAAPRTRSGSLSPQELRQEALRRKEEEEREKAEIRMIEKFINWNEAIQELILEEDKDLRRQADLAFQYLNGTREHLRKQDFYSLENLLKMEVELSQRAPTVVELGSDLGVCEELELGRLQLE</sequence>
<name>A0AAE6TRT5_9MONO</name>
<evidence type="ECO:0000313" key="3">
    <source>
        <dbReference type="Proteomes" id="UP000830635"/>
    </source>
</evidence>
<proteinExistence type="predicted"/>
<protein>
    <submittedName>
        <fullName evidence="2">X protein</fullName>
    </submittedName>
</protein>
<dbReference type="Proteomes" id="UP000830635">
    <property type="component" value="Segment"/>
</dbReference>
<dbReference type="RefSeq" id="YP_010799957.1">
    <property type="nucleotide sequence ID" value="NC_076714.1"/>
</dbReference>
<dbReference type="KEGG" id="vg:80538408"/>
<dbReference type="GeneID" id="80538408"/>
<feature type="compositionally biased region" description="Basic and acidic residues" evidence="1">
    <location>
        <begin position="7"/>
        <end position="21"/>
    </location>
</feature>
<accession>A0AAE6TRT5</accession>
<feature type="region of interest" description="Disordered" evidence="1">
    <location>
        <begin position="1"/>
        <end position="89"/>
    </location>
</feature>
<keyword evidence="3" id="KW-1185">Reference proteome</keyword>
<evidence type="ECO:0000256" key="1">
    <source>
        <dbReference type="SAM" id="MobiDB-lite"/>
    </source>
</evidence>